<feature type="transmembrane region" description="Helical" evidence="9">
    <location>
        <begin position="385"/>
        <end position="403"/>
    </location>
</feature>
<evidence type="ECO:0000256" key="5">
    <source>
        <dbReference type="ARBA" id="ARBA00022989"/>
    </source>
</evidence>
<dbReference type="Pfam" id="PF06738">
    <property type="entry name" value="ThrE"/>
    <property type="match status" value="1"/>
</dbReference>
<evidence type="ECO:0000256" key="8">
    <source>
        <dbReference type="SAM" id="MobiDB-lite"/>
    </source>
</evidence>
<evidence type="ECO:0000256" key="1">
    <source>
        <dbReference type="ARBA" id="ARBA00004651"/>
    </source>
</evidence>
<proteinExistence type="inferred from homology"/>
<dbReference type="Pfam" id="PF12821">
    <property type="entry name" value="ThrE_2"/>
    <property type="match status" value="1"/>
</dbReference>
<keyword evidence="2" id="KW-1003">Cell membrane</keyword>
<feature type="region of interest" description="Disordered" evidence="8">
    <location>
        <begin position="473"/>
        <end position="505"/>
    </location>
</feature>
<comment type="similarity">
    <text evidence="7">Belongs to the ThrE exporter (TC 2.A.79) family.</text>
</comment>
<keyword evidence="5 9" id="KW-1133">Transmembrane helix</keyword>
<comment type="subcellular location">
    <subcellularLocation>
        <location evidence="1">Cell membrane</location>
        <topology evidence="1">Multi-pass membrane protein</topology>
    </subcellularLocation>
</comment>
<evidence type="ECO:0000259" key="10">
    <source>
        <dbReference type="Pfam" id="PF06738"/>
    </source>
</evidence>
<feature type="transmembrane region" description="Helical" evidence="9">
    <location>
        <begin position="177"/>
        <end position="197"/>
    </location>
</feature>
<feature type="transmembrane region" description="Helical" evidence="9">
    <location>
        <begin position="337"/>
        <end position="355"/>
    </location>
</feature>
<keyword evidence="6 9" id="KW-0472">Membrane</keyword>
<feature type="compositionally biased region" description="Basic residues" evidence="8">
    <location>
        <begin position="494"/>
        <end position="505"/>
    </location>
</feature>
<feature type="domain" description="Threonine/serine exporter-like N-terminal" evidence="10">
    <location>
        <begin position="69"/>
        <end position="314"/>
    </location>
</feature>
<dbReference type="EMBL" id="BAAAKJ010000238">
    <property type="protein sequence ID" value="GAA1401452.1"/>
    <property type="molecule type" value="Genomic_DNA"/>
</dbReference>
<keyword evidence="3" id="KW-0997">Cell inner membrane</keyword>
<evidence type="ECO:0000256" key="7">
    <source>
        <dbReference type="ARBA" id="ARBA00034125"/>
    </source>
</evidence>
<name>A0ABP4IX81_9ACTN</name>
<sequence>MPLQGRPPLGARADTGEVDADPVGTGPGATSWPDRMLPLLRTPTAARPLLPEPHGPRRPGPAELVAVLDLALLVGELLLASGEAAEDVEAAMLAVALAYGVRLCDPQVTFTRVAVSCRPGPAEPPLTAERSVRRPSGDYARLAVLFRLVTVISAGGVDVDEAHRRLAAGLLNGHRYPGWLVALSCGLLAGAVTVLVGGRTDARAALVFASAFVAATVGDRLAVLVARHDLPEFYQFVLAATPAALIGILLSFNGLHLRGSAVITGGLYALLPGWRLVAAAQEGLAGFYLTAAARIVEALYLMTGVVIGVTAVLYVGINHGADLAARDLPVGASNPPLQLTAAVLVTLAFAVMLNTEPGALPAVMLNGTAGWTTYDVLVRAGQQPIAAAVLAAGLVGLSGQVMARHRGSPALPHVTAALCPLLPGSVLYFALLAFVRGDAETGLRGMAQACAMAMALAIGVNLGREAARLCLPAPSPAPPPSAAPAPTPVPPPSARRRARRGRHRR</sequence>
<comment type="caution">
    <text evidence="12">The sequence shown here is derived from an EMBL/GenBank/DDBJ whole genome shotgun (WGS) entry which is preliminary data.</text>
</comment>
<dbReference type="RefSeq" id="WP_344338443.1">
    <property type="nucleotide sequence ID" value="NZ_BAAAKJ010000238.1"/>
</dbReference>
<feature type="region of interest" description="Disordered" evidence="8">
    <location>
        <begin position="1"/>
        <end position="35"/>
    </location>
</feature>
<dbReference type="InterPro" id="IPR010619">
    <property type="entry name" value="ThrE-like_N"/>
</dbReference>
<gene>
    <name evidence="12" type="ORF">GCM10009639_43770</name>
</gene>
<reference evidence="13" key="1">
    <citation type="journal article" date="2019" name="Int. J. Syst. Evol. Microbiol.">
        <title>The Global Catalogue of Microorganisms (GCM) 10K type strain sequencing project: providing services to taxonomists for standard genome sequencing and annotation.</title>
        <authorList>
            <consortium name="The Broad Institute Genomics Platform"/>
            <consortium name="The Broad Institute Genome Sequencing Center for Infectious Disease"/>
            <person name="Wu L."/>
            <person name="Ma J."/>
        </authorList>
    </citation>
    <scope>NUCLEOTIDE SEQUENCE [LARGE SCALE GENOMIC DNA]</scope>
    <source>
        <strain evidence="13">JCM 12393</strain>
    </source>
</reference>
<feature type="transmembrane region" description="Helical" evidence="9">
    <location>
        <begin position="415"/>
        <end position="434"/>
    </location>
</feature>
<dbReference type="Proteomes" id="UP001499863">
    <property type="component" value="Unassembled WGS sequence"/>
</dbReference>
<feature type="transmembrane region" description="Helical" evidence="9">
    <location>
        <begin position="233"/>
        <end position="252"/>
    </location>
</feature>
<dbReference type="PANTHER" id="PTHR34390">
    <property type="entry name" value="UPF0442 PROTEIN YJJB-RELATED"/>
    <property type="match status" value="1"/>
</dbReference>
<feature type="transmembrane region" description="Helical" evidence="9">
    <location>
        <begin position="204"/>
        <end position="227"/>
    </location>
</feature>
<feature type="domain" description="Threonine/Serine exporter ThrE" evidence="11">
    <location>
        <begin position="339"/>
        <end position="462"/>
    </location>
</feature>
<dbReference type="InterPro" id="IPR050539">
    <property type="entry name" value="ThrE_Dicarb/AminoAcid_Exp"/>
</dbReference>
<feature type="compositionally biased region" description="Pro residues" evidence="8">
    <location>
        <begin position="473"/>
        <end position="493"/>
    </location>
</feature>
<keyword evidence="4 9" id="KW-0812">Transmembrane</keyword>
<evidence type="ECO:0000256" key="9">
    <source>
        <dbReference type="SAM" id="Phobius"/>
    </source>
</evidence>
<evidence type="ECO:0000259" key="11">
    <source>
        <dbReference type="Pfam" id="PF12821"/>
    </source>
</evidence>
<organism evidence="12 13">
    <name type="scientific">Kitasatospora putterlickiae</name>
    <dbReference type="NCBI Taxonomy" id="221725"/>
    <lineage>
        <taxon>Bacteria</taxon>
        <taxon>Bacillati</taxon>
        <taxon>Actinomycetota</taxon>
        <taxon>Actinomycetes</taxon>
        <taxon>Kitasatosporales</taxon>
        <taxon>Streptomycetaceae</taxon>
        <taxon>Kitasatospora</taxon>
    </lineage>
</organism>
<evidence type="ECO:0000256" key="6">
    <source>
        <dbReference type="ARBA" id="ARBA00023136"/>
    </source>
</evidence>
<evidence type="ECO:0000256" key="3">
    <source>
        <dbReference type="ARBA" id="ARBA00022519"/>
    </source>
</evidence>
<evidence type="ECO:0000256" key="2">
    <source>
        <dbReference type="ARBA" id="ARBA00022475"/>
    </source>
</evidence>
<dbReference type="PANTHER" id="PTHR34390:SF1">
    <property type="entry name" value="SUCCINATE TRANSPORTER SUBUNIT YJJB-RELATED"/>
    <property type="match status" value="1"/>
</dbReference>
<evidence type="ECO:0000313" key="13">
    <source>
        <dbReference type="Proteomes" id="UP001499863"/>
    </source>
</evidence>
<evidence type="ECO:0000256" key="4">
    <source>
        <dbReference type="ARBA" id="ARBA00022692"/>
    </source>
</evidence>
<keyword evidence="13" id="KW-1185">Reference proteome</keyword>
<evidence type="ECO:0000313" key="12">
    <source>
        <dbReference type="EMBL" id="GAA1401452.1"/>
    </source>
</evidence>
<protein>
    <submittedName>
        <fullName evidence="12">Threonine/serine exporter family protein</fullName>
    </submittedName>
</protein>
<accession>A0ABP4IX81</accession>
<feature type="transmembrane region" description="Helical" evidence="9">
    <location>
        <begin position="298"/>
        <end position="317"/>
    </location>
</feature>
<dbReference type="InterPro" id="IPR024528">
    <property type="entry name" value="ThrE_2"/>
</dbReference>